<comment type="caution">
    <text evidence="7">The sequence shown here is derived from an EMBL/GenBank/DDBJ whole genome shotgun (WGS) entry which is preliminary data.</text>
</comment>
<organism evidence="7 8">
    <name type="scientific">Chitinimonas prasina</name>
    <dbReference type="NCBI Taxonomy" id="1434937"/>
    <lineage>
        <taxon>Bacteria</taxon>
        <taxon>Pseudomonadati</taxon>
        <taxon>Pseudomonadota</taxon>
        <taxon>Betaproteobacteria</taxon>
        <taxon>Neisseriales</taxon>
        <taxon>Chitinibacteraceae</taxon>
        <taxon>Chitinimonas</taxon>
    </lineage>
</organism>
<dbReference type="Pfam" id="PF06305">
    <property type="entry name" value="LapA_dom"/>
    <property type="match status" value="1"/>
</dbReference>
<dbReference type="InterPro" id="IPR010445">
    <property type="entry name" value="LapA_dom"/>
</dbReference>
<evidence type="ECO:0000256" key="5">
    <source>
        <dbReference type="SAM" id="Phobius"/>
    </source>
</evidence>
<protein>
    <recommendedName>
        <fullName evidence="6">Lipopolysaccharide assembly protein A domain-containing protein</fullName>
    </recommendedName>
</protein>
<dbReference type="EMBL" id="BSOG01000002">
    <property type="protein sequence ID" value="GLR13768.1"/>
    <property type="molecule type" value="Genomic_DNA"/>
</dbReference>
<keyword evidence="2 5" id="KW-0812">Transmembrane</keyword>
<evidence type="ECO:0000256" key="2">
    <source>
        <dbReference type="ARBA" id="ARBA00022692"/>
    </source>
</evidence>
<keyword evidence="1" id="KW-1003">Cell membrane</keyword>
<gene>
    <name evidence="7" type="ORF">GCM10007907_25580</name>
</gene>
<dbReference type="Proteomes" id="UP001156706">
    <property type="component" value="Unassembled WGS sequence"/>
</dbReference>
<feature type="transmembrane region" description="Helical" evidence="5">
    <location>
        <begin position="60"/>
        <end position="84"/>
    </location>
</feature>
<evidence type="ECO:0000256" key="3">
    <source>
        <dbReference type="ARBA" id="ARBA00022989"/>
    </source>
</evidence>
<feature type="transmembrane region" description="Helical" evidence="5">
    <location>
        <begin position="20"/>
        <end position="40"/>
    </location>
</feature>
<evidence type="ECO:0000313" key="7">
    <source>
        <dbReference type="EMBL" id="GLR13768.1"/>
    </source>
</evidence>
<sequence length="121" mass="13427">MPDSLATSAKMRVYSMELPVRYLAWFIKIALFLFLFAFAIKNMAMVTLHGLLDMQWQAPLALVLFGAFVLGALAGVLAMLLQVARLKRELQQLKQHKESGVSAVTEPVDRVEPSVPLDAVI</sequence>
<evidence type="ECO:0000256" key="1">
    <source>
        <dbReference type="ARBA" id="ARBA00022475"/>
    </source>
</evidence>
<name>A0ABQ5YH47_9NEIS</name>
<keyword evidence="4 5" id="KW-0472">Membrane</keyword>
<feature type="domain" description="Lipopolysaccharide assembly protein A" evidence="6">
    <location>
        <begin position="41"/>
        <end position="96"/>
    </location>
</feature>
<keyword evidence="8" id="KW-1185">Reference proteome</keyword>
<proteinExistence type="predicted"/>
<reference evidence="8" key="1">
    <citation type="journal article" date="2019" name="Int. J. Syst. Evol. Microbiol.">
        <title>The Global Catalogue of Microorganisms (GCM) 10K type strain sequencing project: providing services to taxonomists for standard genome sequencing and annotation.</title>
        <authorList>
            <consortium name="The Broad Institute Genomics Platform"/>
            <consortium name="The Broad Institute Genome Sequencing Center for Infectious Disease"/>
            <person name="Wu L."/>
            <person name="Ma J."/>
        </authorList>
    </citation>
    <scope>NUCLEOTIDE SEQUENCE [LARGE SCALE GENOMIC DNA]</scope>
    <source>
        <strain evidence="8">NBRC 110044</strain>
    </source>
</reference>
<keyword evidence="3 5" id="KW-1133">Transmembrane helix</keyword>
<dbReference type="RefSeq" id="WP_284196854.1">
    <property type="nucleotide sequence ID" value="NZ_BSOG01000002.1"/>
</dbReference>
<evidence type="ECO:0000256" key="4">
    <source>
        <dbReference type="ARBA" id="ARBA00023136"/>
    </source>
</evidence>
<evidence type="ECO:0000259" key="6">
    <source>
        <dbReference type="Pfam" id="PF06305"/>
    </source>
</evidence>
<evidence type="ECO:0000313" key="8">
    <source>
        <dbReference type="Proteomes" id="UP001156706"/>
    </source>
</evidence>
<accession>A0ABQ5YH47</accession>